<feature type="domain" description="CobQ/CobB/MinD/ParA nucleotide binding" evidence="3">
    <location>
        <begin position="11"/>
        <end position="225"/>
    </location>
</feature>
<dbReference type="InterPro" id="IPR050625">
    <property type="entry name" value="ParA/MinD_ATPase"/>
</dbReference>
<dbReference type="GO" id="GO:0009898">
    <property type="term" value="C:cytoplasmic side of plasma membrane"/>
    <property type="evidence" value="ECO:0007669"/>
    <property type="project" value="TreeGrafter"/>
</dbReference>
<dbReference type="AlphaFoldDB" id="A0A4R6WXB9"/>
<dbReference type="PANTHER" id="PTHR43384:SF4">
    <property type="entry name" value="CELLULOSE BIOSYNTHESIS PROTEIN BCSQ-RELATED"/>
    <property type="match status" value="1"/>
</dbReference>
<dbReference type="InterPro" id="IPR025501">
    <property type="entry name" value="MinD_FleN"/>
</dbReference>
<sequence length="261" mass="26761">MTETAPLPNAIAIASGKGGVGKTWLAISLAQALSQQGEEVLLFDGDLGLANVDIQLGLTPALDLGAVLERDLPLSRAVTPSGAGFSVIAGRSGSGGLAHMPPARLAHLVAGLRELSAAHQRLVIDIGAGIDRPARQLAALAATVIIVANDEPTTLTDAYAFIKMLRADGATGRIGIVVNSAQDVAQGRHTFETLAKACRSFLKFSPALFGIIRRDAKVKDAIRAQVPLLTRHPASIAAADIEALAALLIAESSSAASSTGT</sequence>
<evidence type="ECO:0000256" key="2">
    <source>
        <dbReference type="ARBA" id="ARBA00022840"/>
    </source>
</evidence>
<keyword evidence="2" id="KW-0067">ATP-binding</keyword>
<reference evidence="4 5" key="1">
    <citation type="submission" date="2019-03" db="EMBL/GenBank/DDBJ databases">
        <title>Genomic Encyclopedia of Type Strains, Phase III (KMG-III): the genomes of soil and plant-associated and newly described type strains.</title>
        <authorList>
            <person name="Whitman W."/>
        </authorList>
    </citation>
    <scope>NUCLEOTIDE SEQUENCE [LARGE SCALE GENOMIC DNA]</scope>
    <source>
        <strain evidence="4 5">CGMCC 1.7660</strain>
    </source>
</reference>
<dbReference type="RefSeq" id="WP_243735525.1">
    <property type="nucleotide sequence ID" value="NZ_SNYW01000006.1"/>
</dbReference>
<evidence type="ECO:0000313" key="4">
    <source>
        <dbReference type="EMBL" id="TDQ84347.1"/>
    </source>
</evidence>
<keyword evidence="4" id="KW-0969">Cilium</keyword>
<dbReference type="Proteomes" id="UP000295783">
    <property type="component" value="Unassembled WGS sequence"/>
</dbReference>
<keyword evidence="4" id="KW-0282">Flagellum</keyword>
<dbReference type="GO" id="GO:0016887">
    <property type="term" value="F:ATP hydrolysis activity"/>
    <property type="evidence" value="ECO:0007669"/>
    <property type="project" value="TreeGrafter"/>
</dbReference>
<dbReference type="InterPro" id="IPR002586">
    <property type="entry name" value="CobQ/CobB/MinD/ParA_Nub-bd_dom"/>
</dbReference>
<dbReference type="Gene3D" id="3.40.50.300">
    <property type="entry name" value="P-loop containing nucleotide triphosphate hydrolases"/>
    <property type="match status" value="1"/>
</dbReference>
<gene>
    <name evidence="4" type="ORF">A8950_0898</name>
</gene>
<dbReference type="GO" id="GO:0051782">
    <property type="term" value="P:negative regulation of cell division"/>
    <property type="evidence" value="ECO:0007669"/>
    <property type="project" value="TreeGrafter"/>
</dbReference>
<evidence type="ECO:0000256" key="1">
    <source>
        <dbReference type="ARBA" id="ARBA00022741"/>
    </source>
</evidence>
<dbReference type="SUPFAM" id="SSF52540">
    <property type="entry name" value="P-loop containing nucleoside triphosphate hydrolases"/>
    <property type="match status" value="1"/>
</dbReference>
<keyword evidence="4" id="KW-0966">Cell projection</keyword>
<dbReference type="GO" id="GO:0005524">
    <property type="term" value="F:ATP binding"/>
    <property type="evidence" value="ECO:0007669"/>
    <property type="project" value="UniProtKB-KW"/>
</dbReference>
<accession>A0A4R6WXB9</accession>
<dbReference type="PANTHER" id="PTHR43384">
    <property type="entry name" value="SEPTUM SITE-DETERMINING PROTEIN MIND HOMOLOG, CHLOROPLASTIC-RELATED"/>
    <property type="match status" value="1"/>
</dbReference>
<dbReference type="EMBL" id="SNYW01000006">
    <property type="protein sequence ID" value="TDQ84347.1"/>
    <property type="molecule type" value="Genomic_DNA"/>
</dbReference>
<comment type="caution">
    <text evidence="4">The sequence shown here is derived from an EMBL/GenBank/DDBJ whole genome shotgun (WGS) entry which is preliminary data.</text>
</comment>
<evidence type="ECO:0000313" key="5">
    <source>
        <dbReference type="Proteomes" id="UP000295783"/>
    </source>
</evidence>
<dbReference type="GO" id="GO:0005829">
    <property type="term" value="C:cytosol"/>
    <property type="evidence" value="ECO:0007669"/>
    <property type="project" value="TreeGrafter"/>
</dbReference>
<evidence type="ECO:0000259" key="3">
    <source>
        <dbReference type="Pfam" id="PF01656"/>
    </source>
</evidence>
<dbReference type="InterPro" id="IPR027417">
    <property type="entry name" value="P-loop_NTPase"/>
</dbReference>
<keyword evidence="1" id="KW-0547">Nucleotide-binding</keyword>
<dbReference type="Pfam" id="PF01656">
    <property type="entry name" value="CbiA"/>
    <property type="match status" value="1"/>
</dbReference>
<name>A0A4R6WXB9_9PROT</name>
<keyword evidence="5" id="KW-1185">Reference proteome</keyword>
<dbReference type="PIRSF" id="PIRSF003092">
    <property type="entry name" value="MinD"/>
    <property type="match status" value="1"/>
</dbReference>
<organism evidence="4 5">
    <name type="scientific">Dongia mobilis</name>
    <dbReference type="NCBI Taxonomy" id="578943"/>
    <lineage>
        <taxon>Bacteria</taxon>
        <taxon>Pseudomonadati</taxon>
        <taxon>Pseudomonadota</taxon>
        <taxon>Alphaproteobacteria</taxon>
        <taxon>Rhodospirillales</taxon>
        <taxon>Dongiaceae</taxon>
        <taxon>Dongia</taxon>
    </lineage>
</organism>
<proteinExistence type="predicted"/>
<protein>
    <submittedName>
        <fullName evidence="4">Flagellar biosynthesis protein FlhG</fullName>
    </submittedName>
</protein>